<accession>A0A0W8FRG8</accession>
<reference evidence="1" key="1">
    <citation type="journal article" date="2015" name="Proc. Natl. Acad. Sci. U.S.A.">
        <title>Networks of energetic and metabolic interactions define dynamics in microbial communities.</title>
        <authorList>
            <person name="Embree M."/>
            <person name="Liu J.K."/>
            <person name="Al-Bassam M.M."/>
            <person name="Zengler K."/>
        </authorList>
    </citation>
    <scope>NUCLEOTIDE SEQUENCE</scope>
</reference>
<dbReference type="EMBL" id="LNQE01000903">
    <property type="protein sequence ID" value="KUG23514.1"/>
    <property type="molecule type" value="Genomic_DNA"/>
</dbReference>
<gene>
    <name evidence="1" type="ORF">ASZ90_006718</name>
</gene>
<organism evidence="1">
    <name type="scientific">hydrocarbon metagenome</name>
    <dbReference type="NCBI Taxonomy" id="938273"/>
    <lineage>
        <taxon>unclassified sequences</taxon>
        <taxon>metagenomes</taxon>
        <taxon>ecological metagenomes</taxon>
    </lineage>
</organism>
<comment type="caution">
    <text evidence="1">The sequence shown here is derived from an EMBL/GenBank/DDBJ whole genome shotgun (WGS) entry which is preliminary data.</text>
</comment>
<dbReference type="AlphaFoldDB" id="A0A0W8FRG8"/>
<name>A0A0W8FRG8_9ZZZZ</name>
<evidence type="ECO:0000313" key="1">
    <source>
        <dbReference type="EMBL" id="KUG23514.1"/>
    </source>
</evidence>
<sequence length="55" mass="6382">MKEGITYFIKISCEESINDDNTNMIVRQLLILNSREYLYVKGKVFLTGTACFDDK</sequence>
<proteinExistence type="predicted"/>
<protein>
    <submittedName>
        <fullName evidence="1">Uncharacterized protein</fullName>
    </submittedName>
</protein>